<organism evidence="1 2">
    <name type="scientific">Algoriphagus boseongensis</name>
    <dbReference type="NCBI Taxonomy" id="1442587"/>
    <lineage>
        <taxon>Bacteria</taxon>
        <taxon>Pseudomonadati</taxon>
        <taxon>Bacteroidota</taxon>
        <taxon>Cytophagia</taxon>
        <taxon>Cytophagales</taxon>
        <taxon>Cyclobacteriaceae</taxon>
        <taxon>Algoriphagus</taxon>
    </lineage>
</organism>
<dbReference type="EMBL" id="SNYF01000005">
    <property type="protein sequence ID" value="TDQ19297.1"/>
    <property type="molecule type" value="Genomic_DNA"/>
</dbReference>
<proteinExistence type="predicted"/>
<gene>
    <name evidence="1" type="ORF">DFQ04_1118</name>
</gene>
<protein>
    <recommendedName>
        <fullName evidence="3">SnoaL-like domain-containing protein</fullName>
    </recommendedName>
</protein>
<accession>A0A4V3D2K6</accession>
<comment type="caution">
    <text evidence="1">The sequence shown here is derived from an EMBL/GenBank/DDBJ whole genome shotgun (WGS) entry which is preliminary data.</text>
</comment>
<dbReference type="Proteomes" id="UP000294535">
    <property type="component" value="Unassembled WGS sequence"/>
</dbReference>
<keyword evidence="2" id="KW-1185">Reference proteome</keyword>
<evidence type="ECO:0000313" key="2">
    <source>
        <dbReference type="Proteomes" id="UP000294535"/>
    </source>
</evidence>
<dbReference type="RefSeq" id="WP_133553474.1">
    <property type="nucleotide sequence ID" value="NZ_SNYF01000005.1"/>
</dbReference>
<dbReference type="OrthoDB" id="627216at2"/>
<evidence type="ECO:0008006" key="3">
    <source>
        <dbReference type="Google" id="ProtNLM"/>
    </source>
</evidence>
<name>A0A4V3D2K6_9BACT</name>
<evidence type="ECO:0000313" key="1">
    <source>
        <dbReference type="EMBL" id="TDQ19297.1"/>
    </source>
</evidence>
<sequence length="135" mass="15230">MNFTKKLIKVETPAWMLDLFKALDALDTSDNSGFKIFDENITMQFGANTVQGLDNVKQFFIKLDTPLITKHFVAEVFKCDQVYLMNGGAEISKKGGNPDEKIQAAPVFNLFWFNKEGKVIKYVTDAPPEAMDRAN</sequence>
<reference evidence="1 2" key="1">
    <citation type="submission" date="2019-03" db="EMBL/GenBank/DDBJ databases">
        <title>Genomic Encyclopedia of Type Strains, Phase III (KMG-III): the genomes of soil and plant-associated and newly described type strains.</title>
        <authorList>
            <person name="Whitman W."/>
        </authorList>
    </citation>
    <scope>NUCLEOTIDE SEQUENCE [LARGE SCALE GENOMIC DNA]</scope>
    <source>
        <strain evidence="1 2">CECT 8446</strain>
    </source>
</reference>
<dbReference type="AlphaFoldDB" id="A0A4V3D2K6"/>